<proteinExistence type="predicted"/>
<protein>
    <submittedName>
        <fullName evidence="2">Uncharacterized protein</fullName>
    </submittedName>
</protein>
<feature type="transmembrane region" description="Helical" evidence="1">
    <location>
        <begin position="158"/>
        <end position="177"/>
    </location>
</feature>
<gene>
    <name evidence="2" type="ORF">BDV96DRAFT_567297</name>
</gene>
<evidence type="ECO:0000256" key="1">
    <source>
        <dbReference type="SAM" id="Phobius"/>
    </source>
</evidence>
<evidence type="ECO:0000313" key="2">
    <source>
        <dbReference type="EMBL" id="KAF2119278.1"/>
    </source>
</evidence>
<keyword evidence="1" id="KW-1133">Transmembrane helix</keyword>
<name>A0A6A5ZLE7_9PLEO</name>
<dbReference type="OrthoDB" id="5342924at2759"/>
<feature type="transmembrane region" description="Helical" evidence="1">
    <location>
        <begin position="712"/>
        <end position="736"/>
    </location>
</feature>
<reference evidence="2" key="1">
    <citation type="journal article" date="2020" name="Stud. Mycol.">
        <title>101 Dothideomycetes genomes: a test case for predicting lifestyles and emergence of pathogens.</title>
        <authorList>
            <person name="Haridas S."/>
            <person name="Albert R."/>
            <person name="Binder M."/>
            <person name="Bloem J."/>
            <person name="Labutti K."/>
            <person name="Salamov A."/>
            <person name="Andreopoulos B."/>
            <person name="Baker S."/>
            <person name="Barry K."/>
            <person name="Bills G."/>
            <person name="Bluhm B."/>
            <person name="Cannon C."/>
            <person name="Castanera R."/>
            <person name="Culley D."/>
            <person name="Daum C."/>
            <person name="Ezra D."/>
            <person name="Gonzalez J."/>
            <person name="Henrissat B."/>
            <person name="Kuo A."/>
            <person name="Liang C."/>
            <person name="Lipzen A."/>
            <person name="Lutzoni F."/>
            <person name="Magnuson J."/>
            <person name="Mondo S."/>
            <person name="Nolan M."/>
            <person name="Ohm R."/>
            <person name="Pangilinan J."/>
            <person name="Park H.-J."/>
            <person name="Ramirez L."/>
            <person name="Alfaro M."/>
            <person name="Sun H."/>
            <person name="Tritt A."/>
            <person name="Yoshinaga Y."/>
            <person name="Zwiers L.-H."/>
            <person name="Turgeon B."/>
            <person name="Goodwin S."/>
            <person name="Spatafora J."/>
            <person name="Crous P."/>
            <person name="Grigoriev I."/>
        </authorList>
    </citation>
    <scope>NUCLEOTIDE SEQUENCE</scope>
    <source>
        <strain evidence="2">CBS 627.86</strain>
    </source>
</reference>
<keyword evidence="1" id="KW-0812">Transmembrane</keyword>
<keyword evidence="3" id="KW-1185">Reference proteome</keyword>
<dbReference type="Proteomes" id="UP000799770">
    <property type="component" value="Unassembled WGS sequence"/>
</dbReference>
<evidence type="ECO:0000313" key="3">
    <source>
        <dbReference type="Proteomes" id="UP000799770"/>
    </source>
</evidence>
<dbReference type="EMBL" id="ML977315">
    <property type="protein sequence ID" value="KAF2119278.1"/>
    <property type="molecule type" value="Genomic_DNA"/>
</dbReference>
<feature type="transmembrane region" description="Helical" evidence="1">
    <location>
        <begin position="72"/>
        <end position="94"/>
    </location>
</feature>
<dbReference type="AlphaFoldDB" id="A0A6A5ZLE7"/>
<accession>A0A6A5ZLE7</accession>
<feature type="transmembrane region" description="Helical" evidence="1">
    <location>
        <begin position="189"/>
        <end position="215"/>
    </location>
</feature>
<keyword evidence="1" id="KW-0472">Membrane</keyword>
<sequence>MRDSPSYEPLDQGQTPGHYEVQQQDIDTSYHSFLEKQTPVTNVKPLSAPSSVSGARVDEEPKVALNKSIFPLLLSFLIHLVPAASTIAIVQLSFYRVFWFDNDSSTNTVPFKRGPKLSLNELLNSLQFVAKIHEILLVGSLSAMVMHRVRNRLMGRHGLPFGLLTAGYSVGSAEYLFSGAFRSGFNRRFWLLSILIIAFTLLANTLGPASAIALVPNLDWWPMRKPFGSESLPVVFSLPQKDWWPLEINANHMLLSDGNGGTEAAETCYSSTAFHETGCPASGWDAMQKWAIANANEAIPANVSMEDGLSPTQRIVKSRLSPRHDNIPGVAFTTSLSHSFTTIMGSFWELVRSEDYPVSDVIRPMLEPLKNQTIYQPLVQVQCLPNLLETITELQERNRSVGDNFDLNTFSTRNASRLPVPEYLFGYKYDPPHTVFTDALGRPTVNQHEAFNLTWMDYSEVEGYNLSLAAIVTTPMNIFLHSNDTERTQTAILHFCSVDARWIGSKPSYDPAEHRVMATNVSDPLIFQRPKNADDRKYKSNMEKWGVSPALKLDTEWANALNIKGDVDNRTGDIFQWLLSPYILQEFDDSKNLTGQRINYTFNPGFNSLENATFATDINNYMLIASETVATILGMMLTDGLARVQLTMAQQGDVITKHVNDTTVTASWIAGFSGLSAVGGTRNVSAAEVALLPTSYTFQVSRYGYGYGFTTATVYFGAAVLLSHTLLTVIYIVYALYDYLFVTRWTSSAWGGVGELIALLINSKPTTELQNTCAGIDSKHTWRKRVWIREVEPEHLSVVVGEQDLAPYQKVRVGISYGTLDEKTGSAGVRRRRGSV</sequence>
<organism evidence="2 3">
    <name type="scientific">Lophiotrema nucula</name>
    <dbReference type="NCBI Taxonomy" id="690887"/>
    <lineage>
        <taxon>Eukaryota</taxon>
        <taxon>Fungi</taxon>
        <taxon>Dikarya</taxon>
        <taxon>Ascomycota</taxon>
        <taxon>Pezizomycotina</taxon>
        <taxon>Dothideomycetes</taxon>
        <taxon>Pleosporomycetidae</taxon>
        <taxon>Pleosporales</taxon>
        <taxon>Lophiotremataceae</taxon>
        <taxon>Lophiotrema</taxon>
    </lineage>
</organism>